<feature type="domain" description="Flagellar motor switch protein FliG N-terminal" evidence="13">
    <location>
        <begin position="27"/>
        <end position="128"/>
    </location>
</feature>
<keyword evidence="6" id="KW-0145">Chemotaxis</keyword>
<comment type="function">
    <text evidence="10">FliG is one of three proteins (FliG, FliN, FliM) that forms the rotor-mounted switch complex (C ring), located at the base of the basal body. This complex interacts with the CheY and CheZ chemotaxis proteins, in addition to contacting components of the motor that determine the direction of flagellar rotation.</text>
</comment>
<evidence type="ECO:0000259" key="11">
    <source>
        <dbReference type="Pfam" id="PF01706"/>
    </source>
</evidence>
<dbReference type="Proteomes" id="UP000002027">
    <property type="component" value="Chromosome 1"/>
</dbReference>
<sequence length="357" mass="39379">MVATAATSATEAPNLRLVSPSHASRRELKGITKAAALLVALGPEASSKVLQTMTEHEIEALTVKIAELDGLTPEEAEQVLTEAYEATLARQYIAHGGFEFARNALSLALGPEKAAELIDRIVQLHPPAPFAFLRKSDAKQLAGFLQNEHPQTIALILSHLPPVQAAGILTSLGEELQADVARRIATMDRTPPEIVSRVEEVMRRRLSSLISQDAHRVGGTSYLVAVLSTVDRGTEKYILDRLAETDPELAEEVRKMMFTFDDLALLDDRSIQRVLRDVDMRDLALALKAAKDDLRERIFSNMSSRAAEMLREEILYLGPVRIRNVEEAQQRIVTVVRRLEEAEEIVIDRGGEGVLLG</sequence>
<dbReference type="InterPro" id="IPR032779">
    <property type="entry name" value="FliG_M"/>
</dbReference>
<dbReference type="Pfam" id="PF01706">
    <property type="entry name" value="FliG_C"/>
    <property type="match status" value="1"/>
</dbReference>
<dbReference type="GO" id="GO:0003774">
    <property type="term" value="F:cytoskeletal motor activity"/>
    <property type="evidence" value="ECO:0007669"/>
    <property type="project" value="InterPro"/>
</dbReference>
<dbReference type="PANTHER" id="PTHR30534">
    <property type="entry name" value="FLAGELLAR MOTOR SWITCH PROTEIN FLIG"/>
    <property type="match status" value="1"/>
</dbReference>
<comment type="subcellular location">
    <subcellularLocation>
        <location evidence="1">Bacterial flagellum basal body</location>
    </subcellularLocation>
    <subcellularLocation>
        <location evidence="2">Cell membrane</location>
        <topology evidence="2">Peripheral membrane protein</topology>
        <orientation evidence="2">Cytoplasmic side</orientation>
    </subcellularLocation>
</comment>
<dbReference type="PIRSF" id="PIRSF003161">
    <property type="entry name" value="FliG"/>
    <property type="match status" value="1"/>
</dbReference>
<name>D1C170_SPHTD</name>
<dbReference type="GO" id="GO:0006935">
    <property type="term" value="P:chemotaxis"/>
    <property type="evidence" value="ECO:0007669"/>
    <property type="project" value="UniProtKB-KW"/>
</dbReference>
<dbReference type="eggNOG" id="COG1536">
    <property type="taxonomic scope" value="Bacteria"/>
</dbReference>
<dbReference type="GO" id="GO:0071973">
    <property type="term" value="P:bacterial-type flagellum-dependent cell motility"/>
    <property type="evidence" value="ECO:0007669"/>
    <property type="project" value="InterPro"/>
</dbReference>
<dbReference type="InterPro" id="IPR028263">
    <property type="entry name" value="FliG_N"/>
</dbReference>
<evidence type="ECO:0000259" key="13">
    <source>
        <dbReference type="Pfam" id="PF14842"/>
    </source>
</evidence>
<keyword evidence="8" id="KW-0472">Membrane</keyword>
<dbReference type="NCBIfam" id="TIGR00207">
    <property type="entry name" value="fliG"/>
    <property type="match status" value="1"/>
</dbReference>
<keyword evidence="9" id="KW-0975">Bacterial flagellum</keyword>
<dbReference type="Pfam" id="PF14842">
    <property type="entry name" value="FliG_N"/>
    <property type="match status" value="1"/>
</dbReference>
<evidence type="ECO:0000259" key="12">
    <source>
        <dbReference type="Pfam" id="PF14841"/>
    </source>
</evidence>
<dbReference type="RefSeq" id="WP_012871034.1">
    <property type="nucleotide sequence ID" value="NC_013523.1"/>
</dbReference>
<dbReference type="HOGENOM" id="CLU_047835_1_1_0"/>
<keyword evidence="14" id="KW-0966">Cell projection</keyword>
<keyword evidence="7" id="KW-0283">Flagellar rotation</keyword>
<reference evidence="14 15" key="2">
    <citation type="journal article" date="2010" name="Stand. Genomic Sci.">
        <title>Complete genome sequence of Desulfohalobium retbaense type strain (HR(100)).</title>
        <authorList>
            <person name="Spring S."/>
            <person name="Nolan M."/>
            <person name="Lapidus A."/>
            <person name="Glavina Del Rio T."/>
            <person name="Copeland A."/>
            <person name="Tice H."/>
            <person name="Cheng J.F."/>
            <person name="Lucas S."/>
            <person name="Land M."/>
            <person name="Chen F."/>
            <person name="Bruce D."/>
            <person name="Goodwin L."/>
            <person name="Pitluck S."/>
            <person name="Ivanova N."/>
            <person name="Mavromatis K."/>
            <person name="Mikhailova N."/>
            <person name="Pati A."/>
            <person name="Chen A."/>
            <person name="Palaniappan K."/>
            <person name="Hauser L."/>
            <person name="Chang Y.J."/>
            <person name="Jeffries C.D."/>
            <person name="Munk C."/>
            <person name="Kiss H."/>
            <person name="Chain P."/>
            <person name="Han C."/>
            <person name="Brettin T."/>
            <person name="Detter J.C."/>
            <person name="Schuler E."/>
            <person name="Goker M."/>
            <person name="Rohde M."/>
            <person name="Bristow J."/>
            <person name="Eisen J.A."/>
            <person name="Markowitz V."/>
            <person name="Hugenholtz P."/>
            <person name="Kyrpides N.C."/>
            <person name="Klenk H.P."/>
        </authorList>
    </citation>
    <scope>NUCLEOTIDE SEQUENCE [LARGE SCALE GENOMIC DNA]</scope>
    <source>
        <strain evidence="15">ATCC 49802 / DSM 20745 / S 6022</strain>
    </source>
</reference>
<dbReference type="EMBL" id="CP001823">
    <property type="protein sequence ID" value="ACZ37987.1"/>
    <property type="molecule type" value="Genomic_DNA"/>
</dbReference>
<feature type="domain" description="Flagellar motor switch protein FliG middle" evidence="12">
    <location>
        <begin position="139"/>
        <end position="212"/>
    </location>
</feature>
<dbReference type="OrthoDB" id="9780302at2"/>
<dbReference type="AlphaFoldDB" id="D1C170"/>
<evidence type="ECO:0000256" key="10">
    <source>
        <dbReference type="ARBA" id="ARBA00025598"/>
    </source>
</evidence>
<dbReference type="Gene3D" id="1.10.220.30">
    <property type="match status" value="3"/>
</dbReference>
<feature type="domain" description="Flagellar motor switch protein FliG C-terminal" evidence="11">
    <location>
        <begin position="241"/>
        <end position="347"/>
    </location>
</feature>
<comment type="similarity">
    <text evidence="3">Belongs to the FliG family.</text>
</comment>
<evidence type="ECO:0000256" key="1">
    <source>
        <dbReference type="ARBA" id="ARBA00004117"/>
    </source>
</evidence>
<accession>D1C170</accession>
<dbReference type="KEGG" id="sti:Sthe_0549"/>
<evidence type="ECO:0000256" key="2">
    <source>
        <dbReference type="ARBA" id="ARBA00004413"/>
    </source>
</evidence>
<evidence type="ECO:0000256" key="8">
    <source>
        <dbReference type="ARBA" id="ARBA00023136"/>
    </source>
</evidence>
<evidence type="ECO:0000313" key="14">
    <source>
        <dbReference type="EMBL" id="ACZ37987.1"/>
    </source>
</evidence>
<keyword evidence="14" id="KW-0282">Flagellum</keyword>
<dbReference type="FunCoup" id="D1C170">
    <property type="interactions" value="80"/>
</dbReference>
<keyword evidence="5" id="KW-1003">Cell membrane</keyword>
<evidence type="ECO:0000256" key="5">
    <source>
        <dbReference type="ARBA" id="ARBA00022475"/>
    </source>
</evidence>
<dbReference type="FunFam" id="1.10.220.30:FF:000001">
    <property type="entry name" value="Flagellar motor switch protein FliG"/>
    <property type="match status" value="1"/>
</dbReference>
<dbReference type="Pfam" id="PF14841">
    <property type="entry name" value="FliG_M"/>
    <property type="match status" value="1"/>
</dbReference>
<dbReference type="GO" id="GO:0009425">
    <property type="term" value="C:bacterial-type flagellum basal body"/>
    <property type="evidence" value="ECO:0007669"/>
    <property type="project" value="UniProtKB-SubCell"/>
</dbReference>
<dbReference type="InterPro" id="IPR023087">
    <property type="entry name" value="Flg_Motor_Flig_C"/>
</dbReference>
<keyword evidence="14" id="KW-0969">Cilium</keyword>
<dbReference type="PRINTS" id="PR00954">
    <property type="entry name" value="FLGMOTORFLIG"/>
</dbReference>
<evidence type="ECO:0000256" key="4">
    <source>
        <dbReference type="ARBA" id="ARBA00021870"/>
    </source>
</evidence>
<organism evidence="14 15">
    <name type="scientific">Sphaerobacter thermophilus (strain ATCC 49802 / DSM 20745 / KCCM 41009 / NCIMB 13125 / S 6022)</name>
    <dbReference type="NCBI Taxonomy" id="479434"/>
    <lineage>
        <taxon>Bacteria</taxon>
        <taxon>Pseudomonadati</taxon>
        <taxon>Thermomicrobiota</taxon>
        <taxon>Thermomicrobia</taxon>
        <taxon>Sphaerobacterales</taxon>
        <taxon>Sphaerobacterineae</taxon>
        <taxon>Sphaerobacteraceae</taxon>
        <taxon>Sphaerobacter</taxon>
    </lineage>
</organism>
<dbReference type="InParanoid" id="D1C170"/>
<dbReference type="GO" id="GO:0005886">
    <property type="term" value="C:plasma membrane"/>
    <property type="evidence" value="ECO:0007669"/>
    <property type="project" value="UniProtKB-SubCell"/>
</dbReference>
<evidence type="ECO:0000256" key="9">
    <source>
        <dbReference type="ARBA" id="ARBA00023143"/>
    </source>
</evidence>
<protein>
    <recommendedName>
        <fullName evidence="4">Flagellar motor switch protein FliG</fullName>
    </recommendedName>
</protein>
<gene>
    <name evidence="14" type="ordered locus">Sthe_0549</name>
</gene>
<evidence type="ECO:0000256" key="3">
    <source>
        <dbReference type="ARBA" id="ARBA00010299"/>
    </source>
</evidence>
<keyword evidence="15" id="KW-1185">Reference proteome</keyword>
<dbReference type="InterPro" id="IPR011002">
    <property type="entry name" value="FliG_a-hlx"/>
</dbReference>
<evidence type="ECO:0000256" key="7">
    <source>
        <dbReference type="ARBA" id="ARBA00022779"/>
    </source>
</evidence>
<evidence type="ECO:0000313" key="15">
    <source>
        <dbReference type="Proteomes" id="UP000002027"/>
    </source>
</evidence>
<evidence type="ECO:0000256" key="6">
    <source>
        <dbReference type="ARBA" id="ARBA00022500"/>
    </source>
</evidence>
<dbReference type="SUPFAM" id="SSF48029">
    <property type="entry name" value="FliG"/>
    <property type="match status" value="2"/>
</dbReference>
<dbReference type="STRING" id="479434.Sthe_0549"/>
<reference evidence="15" key="1">
    <citation type="submission" date="2009-11" db="EMBL/GenBank/DDBJ databases">
        <title>The complete chromosome 1 of Sphaerobacter thermophilus DSM 20745.</title>
        <authorList>
            <person name="Lucas S."/>
            <person name="Copeland A."/>
            <person name="Lapidus A."/>
            <person name="Glavina del Rio T."/>
            <person name="Dalin E."/>
            <person name="Tice H."/>
            <person name="Bruce D."/>
            <person name="Goodwin L."/>
            <person name="Pitluck S."/>
            <person name="Kyrpides N."/>
            <person name="Mavromatis K."/>
            <person name="Ivanova N."/>
            <person name="Mikhailova N."/>
            <person name="LaButti K.M."/>
            <person name="Clum A."/>
            <person name="Sun H.I."/>
            <person name="Brettin T."/>
            <person name="Detter J.C."/>
            <person name="Han C."/>
            <person name="Larimer F."/>
            <person name="Land M."/>
            <person name="Hauser L."/>
            <person name="Markowitz V."/>
            <person name="Cheng J.F."/>
            <person name="Hugenholtz P."/>
            <person name="Woyke T."/>
            <person name="Wu D."/>
            <person name="Steenblock K."/>
            <person name="Schneider S."/>
            <person name="Pukall R."/>
            <person name="Goeker M."/>
            <person name="Klenk H.P."/>
            <person name="Eisen J.A."/>
        </authorList>
    </citation>
    <scope>NUCLEOTIDE SEQUENCE [LARGE SCALE GENOMIC DNA]</scope>
    <source>
        <strain evidence="15">ATCC 49802 / DSM 20745 / S 6022</strain>
    </source>
</reference>
<dbReference type="InterPro" id="IPR000090">
    <property type="entry name" value="Flg_Motor_Flig"/>
</dbReference>
<dbReference type="PANTHER" id="PTHR30534:SF0">
    <property type="entry name" value="FLAGELLAR MOTOR SWITCH PROTEIN FLIG"/>
    <property type="match status" value="1"/>
</dbReference>
<proteinExistence type="inferred from homology"/>